<sequence>SPTGKLWVEIHKDHGGTSTDKGASNEIVGEASGEVDADSLSVFPDYGWVTFTFSAPLPDIKAKTIYHIVIYGNFDINSSDYVKVGMDKIDPDYTVGKRWDIKLVDSTLEWTAKEDIDFIFELWTGIGDLVGDYSYVTTYERGGNYPCESNPSPPSKIVNITAGSVFKLTNIPVSSDPEVTHKNIYRSEAGLEKRYWVARILNSVTEYEDSLPDSGLGDEVSYESYPPPVGDSIEIWDDCSWVCGVEGHPESLFRSRRGYLE</sequence>
<dbReference type="EMBL" id="BARU01032378">
    <property type="protein sequence ID" value="GAH70364.1"/>
    <property type="molecule type" value="Genomic_DNA"/>
</dbReference>
<organism evidence="1">
    <name type="scientific">marine sediment metagenome</name>
    <dbReference type="NCBI Taxonomy" id="412755"/>
    <lineage>
        <taxon>unclassified sequences</taxon>
        <taxon>metagenomes</taxon>
        <taxon>ecological metagenomes</taxon>
    </lineage>
</organism>
<proteinExistence type="predicted"/>
<reference evidence="1" key="1">
    <citation type="journal article" date="2014" name="Front. Microbiol.">
        <title>High frequency of phylogenetically diverse reductive dehalogenase-homologous genes in deep subseafloor sedimentary metagenomes.</title>
        <authorList>
            <person name="Kawai M."/>
            <person name="Futagami T."/>
            <person name="Toyoda A."/>
            <person name="Takaki Y."/>
            <person name="Nishi S."/>
            <person name="Hori S."/>
            <person name="Arai W."/>
            <person name="Tsubouchi T."/>
            <person name="Morono Y."/>
            <person name="Uchiyama I."/>
            <person name="Ito T."/>
            <person name="Fujiyama A."/>
            <person name="Inagaki F."/>
            <person name="Takami H."/>
        </authorList>
    </citation>
    <scope>NUCLEOTIDE SEQUENCE</scope>
    <source>
        <strain evidence="1">Expedition CK06-06</strain>
    </source>
</reference>
<gene>
    <name evidence="1" type="ORF">S03H2_51071</name>
</gene>
<name>X1IW73_9ZZZZ</name>
<evidence type="ECO:0000313" key="1">
    <source>
        <dbReference type="EMBL" id="GAH70364.1"/>
    </source>
</evidence>
<accession>X1IW73</accession>
<comment type="caution">
    <text evidence="1">The sequence shown here is derived from an EMBL/GenBank/DDBJ whole genome shotgun (WGS) entry which is preliminary data.</text>
</comment>
<dbReference type="AlphaFoldDB" id="X1IW73"/>
<protein>
    <submittedName>
        <fullName evidence="1">Uncharacterized protein</fullName>
    </submittedName>
</protein>
<feature type="non-terminal residue" evidence="1">
    <location>
        <position position="1"/>
    </location>
</feature>
<feature type="non-terminal residue" evidence="1">
    <location>
        <position position="261"/>
    </location>
</feature>